<reference evidence="2 3" key="1">
    <citation type="submission" date="2019-01" db="EMBL/GenBank/DDBJ databases">
        <authorList>
            <person name="Chen W.-M."/>
        </authorList>
    </citation>
    <scope>NUCLEOTIDE SEQUENCE [LARGE SCALE GENOMIC DNA]</scope>
    <source>
        <strain evidence="2 3">CCP-6</strain>
    </source>
</reference>
<sequence>MDPSTCRALGFRTDGIYDLSLLGLRPDAIERRRSFIGGSDATIIASGDAEKINTLARFKRGLEPAVDLSDLIHVMLGNVTEPFILAWAERQLGISMSRRGEEAVHARFDFLRCTLDSWTTFQGRQMSVQVKHVNAFSSEEQALAYYTPQLQHELMVTQADAALMLVMVGTLKFGWAVVEPDPVFQARLRNSEMAFWQAVREGRDPEVVVPQLTKAEKAAGRFEFVDMTTHAVGNEWGDAAARFLKHKEAAESFEKAKTDLKALVPATAKQATGSGVKVTVDKKNAMKVEAFPAQVAA</sequence>
<dbReference type="Proteomes" id="UP000282957">
    <property type="component" value="Unassembled WGS sequence"/>
</dbReference>
<name>A0A437MF94_9PROT</name>
<dbReference type="AlphaFoldDB" id="A0A437MF94"/>
<dbReference type="RefSeq" id="WP_127788233.1">
    <property type="nucleotide sequence ID" value="NZ_SACL01000004.1"/>
</dbReference>
<comment type="caution">
    <text evidence="2">The sequence shown here is derived from an EMBL/GenBank/DDBJ whole genome shotgun (WGS) entry which is preliminary data.</text>
</comment>
<proteinExistence type="predicted"/>
<evidence type="ECO:0000259" key="1">
    <source>
        <dbReference type="Pfam" id="PF09588"/>
    </source>
</evidence>
<dbReference type="InterPro" id="IPR019080">
    <property type="entry name" value="YqaJ_viral_recombinase"/>
</dbReference>
<evidence type="ECO:0000313" key="3">
    <source>
        <dbReference type="Proteomes" id="UP000282957"/>
    </source>
</evidence>
<dbReference type="EMBL" id="SACL01000004">
    <property type="protein sequence ID" value="RVT96300.1"/>
    <property type="molecule type" value="Genomic_DNA"/>
</dbReference>
<gene>
    <name evidence="2" type="ORF">EOD42_14410</name>
</gene>
<dbReference type="InterPro" id="IPR011604">
    <property type="entry name" value="PDDEXK-like_dom_sf"/>
</dbReference>
<protein>
    <recommendedName>
        <fullName evidence="1">YqaJ viral recombinase domain-containing protein</fullName>
    </recommendedName>
</protein>
<keyword evidence="3" id="KW-1185">Reference proteome</keyword>
<dbReference type="InterPro" id="IPR011335">
    <property type="entry name" value="Restrct_endonuc-II-like"/>
</dbReference>
<organism evidence="2 3">
    <name type="scientific">Rhodovarius crocodyli</name>
    <dbReference type="NCBI Taxonomy" id="1979269"/>
    <lineage>
        <taxon>Bacteria</taxon>
        <taxon>Pseudomonadati</taxon>
        <taxon>Pseudomonadota</taxon>
        <taxon>Alphaproteobacteria</taxon>
        <taxon>Acetobacterales</taxon>
        <taxon>Roseomonadaceae</taxon>
        <taxon>Rhodovarius</taxon>
    </lineage>
</organism>
<dbReference type="OrthoDB" id="8247141at2"/>
<dbReference type="SUPFAM" id="SSF52980">
    <property type="entry name" value="Restriction endonuclease-like"/>
    <property type="match status" value="1"/>
</dbReference>
<dbReference type="Pfam" id="PF09588">
    <property type="entry name" value="YqaJ"/>
    <property type="match status" value="1"/>
</dbReference>
<feature type="domain" description="YqaJ viral recombinase" evidence="1">
    <location>
        <begin position="31"/>
        <end position="159"/>
    </location>
</feature>
<accession>A0A437MF94</accession>
<evidence type="ECO:0000313" key="2">
    <source>
        <dbReference type="EMBL" id="RVT96300.1"/>
    </source>
</evidence>
<dbReference type="Gene3D" id="3.90.320.10">
    <property type="match status" value="1"/>
</dbReference>